<feature type="transmembrane region" description="Helical" evidence="7">
    <location>
        <begin position="182"/>
        <end position="203"/>
    </location>
</feature>
<evidence type="ECO:0000256" key="4">
    <source>
        <dbReference type="ARBA" id="ARBA00022840"/>
    </source>
</evidence>
<protein>
    <submittedName>
        <fullName evidence="11">Colicin V secretion/processing ATP-binding protein cvaB</fullName>
    </submittedName>
</protein>
<evidence type="ECO:0000256" key="1">
    <source>
        <dbReference type="ARBA" id="ARBA00004651"/>
    </source>
</evidence>
<dbReference type="InterPro" id="IPR039421">
    <property type="entry name" value="Type_1_exporter"/>
</dbReference>
<dbReference type="Gene3D" id="3.90.70.10">
    <property type="entry name" value="Cysteine proteinases"/>
    <property type="match status" value="1"/>
</dbReference>
<dbReference type="GO" id="GO:0005524">
    <property type="term" value="F:ATP binding"/>
    <property type="evidence" value="ECO:0007669"/>
    <property type="project" value="UniProtKB-KW"/>
</dbReference>
<dbReference type="GO" id="GO:0008233">
    <property type="term" value="F:peptidase activity"/>
    <property type="evidence" value="ECO:0007669"/>
    <property type="project" value="InterPro"/>
</dbReference>
<dbReference type="InterPro" id="IPR005074">
    <property type="entry name" value="Peptidase_C39"/>
</dbReference>
<dbReference type="GO" id="GO:0016887">
    <property type="term" value="F:ATP hydrolysis activity"/>
    <property type="evidence" value="ECO:0007669"/>
    <property type="project" value="InterPro"/>
</dbReference>
<keyword evidence="12" id="KW-1185">Reference proteome</keyword>
<dbReference type="Pfam" id="PF00005">
    <property type="entry name" value="ABC_tran"/>
    <property type="match status" value="1"/>
</dbReference>
<evidence type="ECO:0000256" key="2">
    <source>
        <dbReference type="ARBA" id="ARBA00022692"/>
    </source>
</evidence>
<reference evidence="11 12" key="1">
    <citation type="journal article" date="2012" name="J. Bacteriol.">
        <title>Genome sequence of proteorhodopsin-containing sea ice bacterium Glaciecola punicea ACAM 611T.</title>
        <authorList>
            <person name="Qin Q.-L."/>
            <person name="Xie B.-B."/>
            <person name="Shu Y.-L."/>
            <person name="Rong J.-C."/>
            <person name="Zhao D.-L."/>
            <person name="Zhang X.-Y."/>
            <person name="Chen X.-L."/>
            <person name="Zhou B.-C."/>
            <person name="Zhanga Y.-Z."/>
        </authorList>
    </citation>
    <scope>NUCLEOTIDE SEQUENCE [LARGE SCALE GENOMIC DNA]</scope>
    <source>
        <strain evidence="11 12">ACAM 611</strain>
    </source>
</reference>
<accession>H5TEI6</accession>
<dbReference type="PROSITE" id="PS50990">
    <property type="entry name" value="PEPTIDASE_C39"/>
    <property type="match status" value="1"/>
</dbReference>
<keyword evidence="6 7" id="KW-0472">Membrane</keyword>
<evidence type="ECO:0000259" key="10">
    <source>
        <dbReference type="PROSITE" id="PS50990"/>
    </source>
</evidence>
<keyword evidence="4 11" id="KW-0067">ATP-binding</keyword>
<dbReference type="GO" id="GO:0005886">
    <property type="term" value="C:plasma membrane"/>
    <property type="evidence" value="ECO:0007669"/>
    <property type="project" value="UniProtKB-SubCell"/>
</dbReference>
<dbReference type="InterPro" id="IPR017871">
    <property type="entry name" value="ABC_transporter-like_CS"/>
</dbReference>
<dbReference type="SMART" id="SM00382">
    <property type="entry name" value="AAA"/>
    <property type="match status" value="1"/>
</dbReference>
<evidence type="ECO:0000259" key="9">
    <source>
        <dbReference type="PROSITE" id="PS50929"/>
    </source>
</evidence>
<keyword evidence="5 7" id="KW-1133">Transmembrane helix</keyword>
<evidence type="ECO:0000256" key="7">
    <source>
        <dbReference type="SAM" id="Phobius"/>
    </source>
</evidence>
<dbReference type="Pfam" id="PF00664">
    <property type="entry name" value="ABC_membrane"/>
    <property type="match status" value="1"/>
</dbReference>
<dbReference type="Pfam" id="PF03412">
    <property type="entry name" value="Peptidase_C39"/>
    <property type="match status" value="1"/>
</dbReference>
<dbReference type="Proteomes" id="UP000053586">
    <property type="component" value="Unassembled WGS sequence"/>
</dbReference>
<name>H5TEI6_9ALTE</name>
<dbReference type="SUPFAM" id="SSF90123">
    <property type="entry name" value="ABC transporter transmembrane region"/>
    <property type="match status" value="1"/>
</dbReference>
<reference evidence="11 12" key="2">
    <citation type="journal article" date="2017" name="Antonie Van Leeuwenhoek">
        <title>Rhizobium rhizosphaerae sp. nov., a novel species isolated from rice rhizosphere.</title>
        <authorList>
            <person name="Zhao J.J."/>
            <person name="Zhang J."/>
            <person name="Zhang R.J."/>
            <person name="Zhang C.W."/>
            <person name="Yin H.Q."/>
            <person name="Zhang X.X."/>
        </authorList>
    </citation>
    <scope>NUCLEOTIDE SEQUENCE [LARGE SCALE GENOMIC DNA]</scope>
    <source>
        <strain evidence="11 12">ACAM 611</strain>
    </source>
</reference>
<dbReference type="InterPro" id="IPR027417">
    <property type="entry name" value="P-loop_NTPase"/>
</dbReference>
<dbReference type="PANTHER" id="PTHR24221:SF606">
    <property type="entry name" value="COLICIN V SECRETION-PROCESSING ATP-BINDING PROTEIN"/>
    <property type="match status" value="1"/>
</dbReference>
<dbReference type="Gene3D" id="3.40.50.300">
    <property type="entry name" value="P-loop containing nucleotide triphosphate hydrolases"/>
    <property type="match status" value="1"/>
</dbReference>
<dbReference type="InterPro" id="IPR011527">
    <property type="entry name" value="ABC1_TM_dom"/>
</dbReference>
<dbReference type="GO" id="GO:0006508">
    <property type="term" value="P:proteolysis"/>
    <property type="evidence" value="ECO:0007669"/>
    <property type="project" value="InterPro"/>
</dbReference>
<dbReference type="InterPro" id="IPR036640">
    <property type="entry name" value="ABC1_TM_sf"/>
</dbReference>
<dbReference type="AlphaFoldDB" id="H5TEI6"/>
<feature type="transmembrane region" description="Helical" evidence="7">
    <location>
        <begin position="321"/>
        <end position="339"/>
    </location>
</feature>
<feature type="transmembrane region" description="Helical" evidence="7">
    <location>
        <begin position="251"/>
        <end position="273"/>
    </location>
</feature>
<dbReference type="PANTHER" id="PTHR24221">
    <property type="entry name" value="ATP-BINDING CASSETTE SUB-FAMILY B"/>
    <property type="match status" value="1"/>
</dbReference>
<dbReference type="InterPro" id="IPR003439">
    <property type="entry name" value="ABC_transporter-like_ATP-bd"/>
</dbReference>
<evidence type="ECO:0000259" key="8">
    <source>
        <dbReference type="PROSITE" id="PS50893"/>
    </source>
</evidence>
<evidence type="ECO:0000313" key="11">
    <source>
        <dbReference type="EMBL" id="GAB56713.1"/>
    </source>
</evidence>
<evidence type="ECO:0000256" key="6">
    <source>
        <dbReference type="ARBA" id="ARBA00023136"/>
    </source>
</evidence>
<comment type="caution">
    <text evidence="11">The sequence shown here is derived from an EMBL/GenBank/DDBJ whole genome shotgun (WGS) entry which is preliminary data.</text>
</comment>
<dbReference type="GO" id="GO:0140359">
    <property type="term" value="F:ABC-type transporter activity"/>
    <property type="evidence" value="ECO:0007669"/>
    <property type="project" value="InterPro"/>
</dbReference>
<dbReference type="Gene3D" id="1.20.1560.10">
    <property type="entry name" value="ABC transporter type 1, transmembrane domain"/>
    <property type="match status" value="1"/>
</dbReference>
<evidence type="ECO:0000313" key="12">
    <source>
        <dbReference type="Proteomes" id="UP000053586"/>
    </source>
</evidence>
<keyword evidence="3" id="KW-0547">Nucleotide-binding</keyword>
<gene>
    <name evidence="11" type="primary">cvaB</name>
    <name evidence="11" type="ORF">GPUN_2598</name>
</gene>
<dbReference type="SUPFAM" id="SSF52540">
    <property type="entry name" value="P-loop containing nucleoside triphosphate hydrolases"/>
    <property type="match status" value="1"/>
</dbReference>
<keyword evidence="2 7" id="KW-0812">Transmembrane</keyword>
<feature type="transmembrane region" description="Helical" evidence="7">
    <location>
        <begin position="218"/>
        <end position="239"/>
    </location>
</feature>
<dbReference type="PROSITE" id="PS00211">
    <property type="entry name" value="ABC_TRANSPORTER_1"/>
    <property type="match status" value="1"/>
</dbReference>
<feature type="domain" description="ABC transmembrane type-1" evidence="9">
    <location>
        <begin position="184"/>
        <end position="462"/>
    </location>
</feature>
<feature type="domain" description="ABC transporter" evidence="8">
    <location>
        <begin position="511"/>
        <end position="739"/>
    </location>
</feature>
<comment type="subcellular location">
    <subcellularLocation>
        <location evidence="1">Cell membrane</location>
        <topology evidence="1">Multi-pass membrane protein</topology>
    </subcellularLocation>
</comment>
<evidence type="ECO:0000256" key="5">
    <source>
        <dbReference type="ARBA" id="ARBA00022989"/>
    </source>
</evidence>
<organism evidence="11 12">
    <name type="scientific">Glaciecola punicea ACAM 611</name>
    <dbReference type="NCBI Taxonomy" id="1121923"/>
    <lineage>
        <taxon>Bacteria</taxon>
        <taxon>Pseudomonadati</taxon>
        <taxon>Pseudomonadota</taxon>
        <taxon>Gammaproteobacteria</taxon>
        <taxon>Alteromonadales</taxon>
        <taxon>Alteromonadaceae</taxon>
        <taxon>Glaciecola</taxon>
    </lineage>
</organism>
<dbReference type="MEROPS" id="C39.005"/>
<dbReference type="EMBL" id="BAET01000031">
    <property type="protein sequence ID" value="GAB56713.1"/>
    <property type="molecule type" value="Genomic_DNA"/>
</dbReference>
<evidence type="ECO:0000256" key="3">
    <source>
        <dbReference type="ARBA" id="ARBA00022741"/>
    </source>
</evidence>
<dbReference type="PROSITE" id="PS50893">
    <property type="entry name" value="ABC_TRANSPORTER_2"/>
    <property type="match status" value="1"/>
</dbReference>
<dbReference type="STRING" id="56804.BAE46_04585"/>
<proteinExistence type="predicted"/>
<feature type="transmembrane region" description="Helical" evidence="7">
    <location>
        <begin position="419"/>
        <end position="441"/>
    </location>
</feature>
<dbReference type="RefSeq" id="WP_006007161.1">
    <property type="nucleotide sequence ID" value="NZ_BAET01000031.1"/>
</dbReference>
<dbReference type="CDD" id="cd18567">
    <property type="entry name" value="ABC_6TM_CvaB_RaxB_like"/>
    <property type="match status" value="1"/>
</dbReference>
<dbReference type="PROSITE" id="PS50929">
    <property type="entry name" value="ABC_TM1F"/>
    <property type="match status" value="1"/>
</dbReference>
<sequence>MNASASDSGNTSAQWFSKLRFTWPRSVSLVMQSEASECGIACLSMVSSYFGKHILLRELRAIMPASQQGLSMHQLINYAQTLGMSCRALKLDLKELSQLQRPAILHWDFSHFVVLTKVSRRYVYISDPAIGERKLSWSQISKSFTGVALELRPDHKFAPNAKPNTLSLWDFAKPIQGIKKQLGFLFGLSLLIQVFALAAPFYMQTVVDKVLTTSSQSLLLVLALGFALLLVIESATTWLREVVLLRFSNAFNLHISSSVLAHLLSLPLAYFQGRHMGDIVSRFGSLQPVRDTLTQGLVTALIDGLLSIATLVVMFMYSPTLAFIVIAVVVLYSLGRWALFHPIKQLNQQILQSDAQQQSFFMQSIRAARTIKLANTSAPTHAKWLNFLISNINQRIKLGQWNIGFSIGNKVLFGIENIVVVYVAATLVMANEFTIGMLFAFMSYKSRFVGSSISLIEMWIDYKILSVHLNRIEDIVHQAPEIPNDHLSAISAHAQAQLSKLRAAKQSGATINVSNIGFRYHSNQPWLFEHLSIHINSGDFIAIVGASGCGKTSLLNCLLGLMATDKGHISFNGAAFSPKSRTHQSIAAVMQDDQLLSGSVIENISQFAEKVDIGRVVEVAKLACIDSDIMAMTMQYQTLIGDMGDSLSGGQKQRILLARALYQQPDLLVLDEATSHLDLVTEAQICAHLKTLHTTIVMVAHRPHTIATANKVFALSNNGLAEINYAIDNLPLINNPTST</sequence>
<dbReference type="InterPro" id="IPR003593">
    <property type="entry name" value="AAA+_ATPase"/>
</dbReference>
<dbReference type="GO" id="GO:0034040">
    <property type="term" value="F:ATPase-coupled lipid transmembrane transporter activity"/>
    <property type="evidence" value="ECO:0007669"/>
    <property type="project" value="TreeGrafter"/>
</dbReference>
<dbReference type="OrthoDB" id="9806127at2"/>
<dbReference type="eggNOG" id="COG2274">
    <property type="taxonomic scope" value="Bacteria"/>
</dbReference>
<feature type="domain" description="Peptidase C39" evidence="10">
    <location>
        <begin position="32"/>
        <end position="151"/>
    </location>
</feature>